<dbReference type="InterPro" id="IPR000531">
    <property type="entry name" value="Beta-barrel_TonB"/>
</dbReference>
<dbReference type="PANTHER" id="PTHR40980:SF3">
    <property type="entry name" value="TONB-DEPENDENT RECEPTOR-LIKE BETA-BARREL DOMAIN-CONTAINING PROTEIN"/>
    <property type="match status" value="1"/>
</dbReference>
<comment type="subcellular location">
    <subcellularLocation>
        <location evidence="1 8">Cell outer membrane</location>
        <topology evidence="1 8">Multi-pass membrane protein</topology>
    </subcellularLocation>
</comment>
<evidence type="ECO:0000256" key="3">
    <source>
        <dbReference type="ARBA" id="ARBA00022452"/>
    </source>
</evidence>
<dbReference type="CDD" id="cd01347">
    <property type="entry name" value="ligand_gated_channel"/>
    <property type="match status" value="1"/>
</dbReference>
<dbReference type="AlphaFoldDB" id="A0A553JIK3"/>
<protein>
    <submittedName>
        <fullName evidence="13">TonB-dependent receptor</fullName>
    </submittedName>
</protein>
<reference evidence="14" key="1">
    <citation type="submission" date="2019-07" db="EMBL/GenBank/DDBJ databases">
        <title>Shewanella sp. YLB-08 draft genomic sequence.</title>
        <authorList>
            <person name="Yu L."/>
        </authorList>
    </citation>
    <scope>NUCLEOTIDE SEQUENCE [LARGE SCALE GENOMIC DNA]</scope>
    <source>
        <strain evidence="14">JCM 20706</strain>
    </source>
</reference>
<dbReference type="Pfam" id="PF00593">
    <property type="entry name" value="TonB_dep_Rec_b-barrel"/>
    <property type="match status" value="1"/>
</dbReference>
<feature type="domain" description="TonB-dependent receptor plug" evidence="12">
    <location>
        <begin position="64"/>
        <end position="171"/>
    </location>
</feature>
<organism evidence="13 14">
    <name type="scientific">Shewanella hanedai</name>
    <name type="common">Alteromonas hanedai</name>
    <dbReference type="NCBI Taxonomy" id="25"/>
    <lineage>
        <taxon>Bacteria</taxon>
        <taxon>Pseudomonadati</taxon>
        <taxon>Pseudomonadota</taxon>
        <taxon>Gammaproteobacteria</taxon>
        <taxon>Alteromonadales</taxon>
        <taxon>Shewanellaceae</taxon>
        <taxon>Shewanella</taxon>
    </lineage>
</organism>
<dbReference type="InterPro" id="IPR012910">
    <property type="entry name" value="Plug_dom"/>
</dbReference>
<keyword evidence="14" id="KW-1185">Reference proteome</keyword>
<dbReference type="PROSITE" id="PS52016">
    <property type="entry name" value="TONB_DEPENDENT_REC_3"/>
    <property type="match status" value="1"/>
</dbReference>
<accession>A0A553JIK3</accession>
<evidence type="ECO:0000259" key="11">
    <source>
        <dbReference type="Pfam" id="PF00593"/>
    </source>
</evidence>
<evidence type="ECO:0000256" key="2">
    <source>
        <dbReference type="ARBA" id="ARBA00022448"/>
    </source>
</evidence>
<dbReference type="InterPro" id="IPR037066">
    <property type="entry name" value="Plug_dom_sf"/>
</dbReference>
<dbReference type="InterPro" id="IPR036942">
    <property type="entry name" value="Beta-barrel_TonB_sf"/>
</dbReference>
<dbReference type="Gene3D" id="2.40.170.20">
    <property type="entry name" value="TonB-dependent receptor, beta-barrel domain"/>
    <property type="match status" value="1"/>
</dbReference>
<keyword evidence="10" id="KW-0732">Signal</keyword>
<dbReference type="EMBL" id="VKGK01000036">
    <property type="protein sequence ID" value="TRY12291.1"/>
    <property type="molecule type" value="Genomic_DNA"/>
</dbReference>
<evidence type="ECO:0000313" key="14">
    <source>
        <dbReference type="Proteomes" id="UP000318126"/>
    </source>
</evidence>
<name>A0A553JIK3_SHEHA</name>
<evidence type="ECO:0000256" key="1">
    <source>
        <dbReference type="ARBA" id="ARBA00004571"/>
    </source>
</evidence>
<feature type="chain" id="PRO_5021727665" evidence="10">
    <location>
        <begin position="30"/>
        <end position="873"/>
    </location>
</feature>
<evidence type="ECO:0000256" key="7">
    <source>
        <dbReference type="ARBA" id="ARBA00023237"/>
    </source>
</evidence>
<evidence type="ECO:0000256" key="9">
    <source>
        <dbReference type="RuleBase" id="RU003357"/>
    </source>
</evidence>
<keyword evidence="4 8" id="KW-0812">Transmembrane</keyword>
<feature type="signal peptide" evidence="10">
    <location>
        <begin position="1"/>
        <end position="29"/>
    </location>
</feature>
<keyword evidence="7 8" id="KW-0998">Cell outer membrane</keyword>
<keyword evidence="3 8" id="KW-1134">Transmembrane beta strand</keyword>
<keyword evidence="2 8" id="KW-0813">Transport</keyword>
<evidence type="ECO:0000256" key="10">
    <source>
        <dbReference type="SAM" id="SignalP"/>
    </source>
</evidence>
<feature type="domain" description="TonB-dependent receptor-like beta-barrel" evidence="11">
    <location>
        <begin position="340"/>
        <end position="829"/>
    </location>
</feature>
<dbReference type="OrthoDB" id="8727862at2"/>
<dbReference type="NCBIfam" id="TIGR01782">
    <property type="entry name" value="TonB-Xanth-Caul"/>
    <property type="match status" value="1"/>
</dbReference>
<dbReference type="RefSeq" id="WP_144042205.1">
    <property type="nucleotide sequence ID" value="NZ_BMPL01000040.1"/>
</dbReference>
<dbReference type="SUPFAM" id="SSF56935">
    <property type="entry name" value="Porins"/>
    <property type="match status" value="1"/>
</dbReference>
<sequence length="873" mass="94320">MRTSNFKKSILATNIALMLGTAVSMSAIAAEADTAPTADENIEKIEVRGLRASMKASVNAKRFSDAVVDAVSAEDIGKFPDGDVGESLARIPGVSVSRQFGQGQQVSIRGASSQLTRTLLNGHSVASTGWFDQQAIDRSFNYSLLPPEMVSGIEVYKSSQADITEGGIGGTVIVKTRKPLDLDANTVFLSAKGDYGTISEETDPALSGLYSWKNENENFGILVSAAGSQTEYQRNGIETLLGWGEIVPTTFQQERERTAINVAAQYRPTDSLEFGLTVTTLDLKADNANTSIFLFPTQQGESTCNQTNAAGVCTDITHSGVDAFAWAQTWARKAEMSSETYDLDFNFEADNFTLEGRVGNTSAKGGTSLTSNYGNSIGKSSDFAGHYDATGEIIAIDIANKAFDSSDFNGELASAGWALKKQPNTDEETYAQFDVTIPVELGAITAFKTGIRYADHDVTQQTDVATVGDIASRDASYYYSGTMSSGAGFTLPKPNFDAMISDANAAIDGFTRDKSGYGTLNEKNLALYAMANFEAEGIRGNFGLRFVSTDIESDYYALSSTGEFADNLSTDTASYSDVLPSVNVAFDLTSDLILRTSASQVISRPNYSELFATSTLPGLNDGTPGNEKLNQGSVSLDPFKATQADVSLEWYFSGEGLAAITYFIKDVSSFISTRQKLNQQIGIEDNDLIAAGGSACGVGVYDCWTVSEKYNANGGRIEGIELQLQDSFDSGFGYAANYTYADAGSPSENYPDQIGVFSDSSKHTVNLVGYYENDSFNARLAYNWRSEYMMRELPGFYGNRQHQDYGTLDLSAGYSVTEWMDITFEAVNLTEEDSIQTGVAPLDAEVIPEFKADYPVWSFEGEARYKVGVALRF</sequence>
<evidence type="ECO:0000256" key="6">
    <source>
        <dbReference type="ARBA" id="ARBA00023136"/>
    </source>
</evidence>
<evidence type="ECO:0000256" key="8">
    <source>
        <dbReference type="PROSITE-ProRule" id="PRU01360"/>
    </source>
</evidence>
<evidence type="ECO:0000313" key="13">
    <source>
        <dbReference type="EMBL" id="TRY12291.1"/>
    </source>
</evidence>
<keyword evidence="13" id="KW-0675">Receptor</keyword>
<keyword evidence="6 8" id="KW-0472">Membrane</keyword>
<gene>
    <name evidence="13" type="ORF">FN961_21390</name>
</gene>
<dbReference type="Gene3D" id="2.170.130.10">
    <property type="entry name" value="TonB-dependent receptor, plug domain"/>
    <property type="match status" value="1"/>
</dbReference>
<comment type="caution">
    <text evidence="13">The sequence shown here is derived from an EMBL/GenBank/DDBJ whole genome shotgun (WGS) entry which is preliminary data.</text>
</comment>
<evidence type="ECO:0000256" key="5">
    <source>
        <dbReference type="ARBA" id="ARBA00023077"/>
    </source>
</evidence>
<evidence type="ECO:0000259" key="12">
    <source>
        <dbReference type="Pfam" id="PF07715"/>
    </source>
</evidence>
<dbReference type="Proteomes" id="UP000318126">
    <property type="component" value="Unassembled WGS sequence"/>
</dbReference>
<dbReference type="GO" id="GO:0009279">
    <property type="term" value="C:cell outer membrane"/>
    <property type="evidence" value="ECO:0007669"/>
    <property type="project" value="UniProtKB-SubCell"/>
</dbReference>
<keyword evidence="5 9" id="KW-0798">TonB box</keyword>
<evidence type="ECO:0000256" key="4">
    <source>
        <dbReference type="ARBA" id="ARBA00022692"/>
    </source>
</evidence>
<proteinExistence type="inferred from homology"/>
<comment type="similarity">
    <text evidence="8 9">Belongs to the TonB-dependent receptor family.</text>
</comment>
<dbReference type="Pfam" id="PF07715">
    <property type="entry name" value="Plug"/>
    <property type="match status" value="1"/>
</dbReference>
<dbReference type="InterPro" id="IPR010104">
    <property type="entry name" value="TonB_rcpt_bac"/>
</dbReference>
<dbReference type="InterPro" id="IPR039426">
    <property type="entry name" value="TonB-dep_rcpt-like"/>
</dbReference>
<dbReference type="PANTHER" id="PTHR40980">
    <property type="entry name" value="PLUG DOMAIN-CONTAINING PROTEIN"/>
    <property type="match status" value="1"/>
</dbReference>